<evidence type="ECO:0000256" key="3">
    <source>
        <dbReference type="ARBA" id="ARBA00023065"/>
    </source>
</evidence>
<sequence length="216" mass="24939">MIYGKSMAREQIAPTKSNLMRVKERLVTAKEGYDLLEQKREILVMELMRKVEQVKLLERDLDQGVETAYPCLKRMLIVVGRERADRLSRNIKYSFDLREKRVAVAGMTLPSLEVRLPEVELKYSPANSFAECDETVLEFFKLLKILTELAAVRTIAWRLAREVRKTQRRVNALEKMVIPTARDTKVYIEAALEEKDRDAFFTSKLLKKKGVSGSNA</sequence>
<dbReference type="GO" id="GO:0016787">
    <property type="term" value="F:hydrolase activity"/>
    <property type="evidence" value="ECO:0007669"/>
    <property type="project" value="UniProtKB-KW"/>
</dbReference>
<evidence type="ECO:0000256" key="4">
    <source>
        <dbReference type="HAMAP-Rule" id="MF_00271"/>
    </source>
</evidence>
<name>F5YGR5_TREPZ</name>
<comment type="function">
    <text evidence="4">Produces ATP from ADP in the presence of a proton gradient across the membrane.</text>
</comment>
<keyword evidence="5" id="KW-0378">Hydrolase</keyword>
<keyword evidence="4" id="KW-0066">ATP synthesis</keyword>
<dbReference type="NCBIfam" id="TIGR00309">
    <property type="entry name" value="V_ATPase_subD"/>
    <property type="match status" value="1"/>
</dbReference>
<dbReference type="Pfam" id="PF01813">
    <property type="entry name" value="ATP-synt_D"/>
    <property type="match status" value="1"/>
</dbReference>
<dbReference type="STRING" id="545694.TREPR_1215"/>
<keyword evidence="3 4" id="KW-0406">Ion transport</keyword>
<dbReference type="GO" id="GO:0046933">
    <property type="term" value="F:proton-transporting ATP synthase activity, rotational mechanism"/>
    <property type="evidence" value="ECO:0007669"/>
    <property type="project" value="UniProtKB-UniRule"/>
</dbReference>
<organism evidence="5 6">
    <name type="scientific">Treponema primitia (strain ATCC BAA-887 / DSM 12427 / ZAS-2)</name>
    <dbReference type="NCBI Taxonomy" id="545694"/>
    <lineage>
        <taxon>Bacteria</taxon>
        <taxon>Pseudomonadati</taxon>
        <taxon>Spirochaetota</taxon>
        <taxon>Spirochaetia</taxon>
        <taxon>Spirochaetales</taxon>
        <taxon>Treponemataceae</taxon>
        <taxon>Treponema</taxon>
    </lineage>
</organism>
<evidence type="ECO:0000256" key="1">
    <source>
        <dbReference type="ARBA" id="ARBA00005850"/>
    </source>
</evidence>
<dbReference type="GO" id="GO:0046961">
    <property type="term" value="F:proton-transporting ATPase activity, rotational mechanism"/>
    <property type="evidence" value="ECO:0007669"/>
    <property type="project" value="InterPro"/>
</dbReference>
<evidence type="ECO:0000256" key="2">
    <source>
        <dbReference type="ARBA" id="ARBA00022448"/>
    </source>
</evidence>
<dbReference type="Proteomes" id="UP000009223">
    <property type="component" value="Chromosome"/>
</dbReference>
<dbReference type="KEGG" id="tpi:TREPR_1215"/>
<dbReference type="GO" id="GO:0005524">
    <property type="term" value="F:ATP binding"/>
    <property type="evidence" value="ECO:0007669"/>
    <property type="project" value="UniProtKB-UniRule"/>
</dbReference>
<accession>F5YGR5</accession>
<dbReference type="EMBL" id="CP001843">
    <property type="protein sequence ID" value="AEF86697.1"/>
    <property type="molecule type" value="Genomic_DNA"/>
</dbReference>
<keyword evidence="2 4" id="KW-0813">Transport</keyword>
<protein>
    <recommendedName>
        <fullName evidence="4">V-type ATP synthase subunit D</fullName>
    </recommendedName>
    <alternativeName>
        <fullName evidence="4">V-ATPase subunit D</fullName>
    </alternativeName>
</protein>
<proteinExistence type="inferred from homology"/>
<dbReference type="GO" id="GO:0042777">
    <property type="term" value="P:proton motive force-driven plasma membrane ATP synthesis"/>
    <property type="evidence" value="ECO:0007669"/>
    <property type="project" value="UniProtKB-UniRule"/>
</dbReference>
<dbReference type="eggNOG" id="COG1394">
    <property type="taxonomic scope" value="Bacteria"/>
</dbReference>
<reference evidence="6" key="1">
    <citation type="submission" date="2009-12" db="EMBL/GenBank/DDBJ databases">
        <title>Complete sequence of Treponema primitia strain ZAS-2.</title>
        <authorList>
            <person name="Tetu S.G."/>
            <person name="Matson E."/>
            <person name="Ren Q."/>
            <person name="Seshadri R."/>
            <person name="Elbourne L."/>
            <person name="Hassan K.A."/>
            <person name="Durkin A."/>
            <person name="Radune D."/>
            <person name="Mohamoud Y."/>
            <person name="Shay R."/>
            <person name="Jin S."/>
            <person name="Zhang X."/>
            <person name="Lucey K."/>
            <person name="Ballor N.R."/>
            <person name="Ottesen E."/>
            <person name="Rosenthal R."/>
            <person name="Allen A."/>
            <person name="Leadbetter J.R."/>
            <person name="Paulsen I.T."/>
        </authorList>
    </citation>
    <scope>NUCLEOTIDE SEQUENCE [LARGE SCALE GENOMIC DNA]</scope>
    <source>
        <strain evidence="6">ATCC BAA-887 / DSM 12427 / ZAS-2</strain>
    </source>
</reference>
<dbReference type="PANTHER" id="PTHR11671">
    <property type="entry name" value="V-TYPE ATP SYNTHASE SUBUNIT D"/>
    <property type="match status" value="1"/>
</dbReference>
<dbReference type="HOGENOM" id="CLU_069688_2_0_12"/>
<keyword evidence="6" id="KW-1185">Reference proteome</keyword>
<evidence type="ECO:0000313" key="6">
    <source>
        <dbReference type="Proteomes" id="UP000009223"/>
    </source>
</evidence>
<evidence type="ECO:0000313" key="5">
    <source>
        <dbReference type="EMBL" id="AEF86697.1"/>
    </source>
</evidence>
<dbReference type="InterPro" id="IPR002699">
    <property type="entry name" value="V_ATPase_D"/>
</dbReference>
<keyword evidence="4" id="KW-0375">Hydrogen ion transport</keyword>
<gene>
    <name evidence="4" type="primary">atpD</name>
    <name evidence="5" type="ordered locus">TREPR_1215</name>
</gene>
<dbReference type="Gene3D" id="1.10.287.3240">
    <property type="match status" value="1"/>
</dbReference>
<reference evidence="5 6" key="2">
    <citation type="journal article" date="2011" name="ISME J.">
        <title>RNA-seq reveals cooperative metabolic interactions between two termite-gut spirochete species in co-culture.</title>
        <authorList>
            <person name="Rosenthal A.Z."/>
            <person name="Matson E.G."/>
            <person name="Eldar A."/>
            <person name="Leadbetter J.R."/>
        </authorList>
    </citation>
    <scope>NUCLEOTIDE SEQUENCE [LARGE SCALE GENOMIC DNA]</scope>
    <source>
        <strain evidence="6">ATCC BAA-887 / DSM 12427 / ZAS-2</strain>
    </source>
</reference>
<dbReference type="AlphaFoldDB" id="F5YGR5"/>
<dbReference type="HAMAP" id="MF_00271">
    <property type="entry name" value="ATP_synth_D_arch"/>
    <property type="match status" value="1"/>
</dbReference>
<comment type="similarity">
    <text evidence="1 4">Belongs to the V-ATPase D subunit family.</text>
</comment>